<gene>
    <name evidence="3" type="ORF">CEURO_LOCUS21577</name>
</gene>
<keyword evidence="4" id="KW-1185">Reference proteome</keyword>
<name>A0A9P1ENZ6_CUSEU</name>
<dbReference type="Pfam" id="PF03732">
    <property type="entry name" value="Retrotrans_gag"/>
    <property type="match status" value="1"/>
</dbReference>
<organism evidence="3 4">
    <name type="scientific">Cuscuta europaea</name>
    <name type="common">European dodder</name>
    <dbReference type="NCBI Taxonomy" id="41803"/>
    <lineage>
        <taxon>Eukaryota</taxon>
        <taxon>Viridiplantae</taxon>
        <taxon>Streptophyta</taxon>
        <taxon>Embryophyta</taxon>
        <taxon>Tracheophyta</taxon>
        <taxon>Spermatophyta</taxon>
        <taxon>Magnoliopsida</taxon>
        <taxon>eudicotyledons</taxon>
        <taxon>Gunneridae</taxon>
        <taxon>Pentapetalae</taxon>
        <taxon>asterids</taxon>
        <taxon>lamiids</taxon>
        <taxon>Solanales</taxon>
        <taxon>Convolvulaceae</taxon>
        <taxon>Cuscuteae</taxon>
        <taxon>Cuscuta</taxon>
        <taxon>Cuscuta subgen. Cuscuta</taxon>
    </lineage>
</organism>
<feature type="region of interest" description="Disordered" evidence="1">
    <location>
        <begin position="1"/>
        <end position="79"/>
    </location>
</feature>
<evidence type="ECO:0000256" key="1">
    <source>
        <dbReference type="SAM" id="MobiDB-lite"/>
    </source>
</evidence>
<evidence type="ECO:0000313" key="4">
    <source>
        <dbReference type="Proteomes" id="UP001152484"/>
    </source>
</evidence>
<accession>A0A9P1ENZ6</accession>
<feature type="compositionally biased region" description="Basic and acidic residues" evidence="1">
    <location>
        <begin position="61"/>
        <end position="79"/>
    </location>
</feature>
<dbReference type="Proteomes" id="UP001152484">
    <property type="component" value="Unassembled WGS sequence"/>
</dbReference>
<dbReference type="InterPro" id="IPR005162">
    <property type="entry name" value="Retrotrans_gag_dom"/>
</dbReference>
<dbReference type="PANTHER" id="PTHR33223:SF10">
    <property type="entry name" value="AMINOTRANSFERASE-LIKE PLANT MOBILE DOMAIN-CONTAINING PROTEIN"/>
    <property type="match status" value="1"/>
</dbReference>
<evidence type="ECO:0000259" key="2">
    <source>
        <dbReference type="Pfam" id="PF03732"/>
    </source>
</evidence>
<dbReference type="AlphaFoldDB" id="A0A9P1ENZ6"/>
<dbReference type="EMBL" id="CAMAPE010000074">
    <property type="protein sequence ID" value="CAH9117539.1"/>
    <property type="molecule type" value="Genomic_DNA"/>
</dbReference>
<evidence type="ECO:0000313" key="3">
    <source>
        <dbReference type="EMBL" id="CAH9117539.1"/>
    </source>
</evidence>
<feature type="domain" description="Retrotransposon gag" evidence="2">
    <location>
        <begin position="221"/>
        <end position="301"/>
    </location>
</feature>
<feature type="compositionally biased region" description="Basic and acidic residues" evidence="1">
    <location>
        <begin position="1"/>
        <end position="12"/>
    </location>
</feature>
<comment type="caution">
    <text evidence="3">The sequence shown here is derived from an EMBL/GenBank/DDBJ whole genome shotgun (WGS) entry which is preliminary data.</text>
</comment>
<sequence>MAQDAASHEVQSRDQCGANKDRHRTSALEGLGGAQDRRGVQNRLGVKAFQRPQESGGSMSRADERRPPQDKGKGSLHADDARHGINQAHSACVQSQGAEALPKDHRDEIIEALQRRFDEMEARQAHTTASASQADPKYATMLAKMEEMQRKFAEGSGEPIIQLRTRTPFTPRVLVAHIPGKYRGQPIKPYEGKTDPQEHYSRYQNNMMMMGASDEYLCRWFLSTLEGPAYEWFNRLPKGSIGSWQELAQLFLTQFAGMNRSRKHFSHLLTVRQQKEKTLRDFLERWRQETDKVDGADDRTLLALLQTVLRIGNFLRSLIIEPPRDYIRALQRGDRYTEVEEVEKCHQNPKQQRPRPDDRNNRGPGALFHQSKGPVPSGDRLRHGQAKSGGGYKNNPKAWAQPVLLEHPRTPLTHPINVILDFAEERGLIERDSRTPPEVYAINPDEPYCRFYHHQGHKTDDFHQLKAAIERLIQAGHLSQFVRAPPP</sequence>
<protein>
    <recommendedName>
        <fullName evidence="2">Retrotransposon gag domain-containing protein</fullName>
    </recommendedName>
</protein>
<feature type="region of interest" description="Disordered" evidence="1">
    <location>
        <begin position="339"/>
        <end position="395"/>
    </location>
</feature>
<proteinExistence type="predicted"/>
<dbReference type="PANTHER" id="PTHR33223">
    <property type="entry name" value="CCHC-TYPE DOMAIN-CONTAINING PROTEIN"/>
    <property type="match status" value="1"/>
</dbReference>
<reference evidence="3" key="1">
    <citation type="submission" date="2022-07" db="EMBL/GenBank/DDBJ databases">
        <authorList>
            <person name="Macas J."/>
            <person name="Novak P."/>
            <person name="Neumann P."/>
        </authorList>
    </citation>
    <scope>NUCLEOTIDE SEQUENCE</scope>
</reference>
<dbReference type="OrthoDB" id="1302574at2759"/>